<dbReference type="InterPro" id="IPR015590">
    <property type="entry name" value="Aldehyde_DH_dom"/>
</dbReference>
<name>A0A6V8HGC1_TALPI</name>
<dbReference type="InterPro" id="IPR016162">
    <property type="entry name" value="Ald_DH_N"/>
</dbReference>
<dbReference type="Pfam" id="PF00171">
    <property type="entry name" value="Aldedh"/>
    <property type="match status" value="3"/>
</dbReference>
<feature type="compositionally biased region" description="Low complexity" evidence="4">
    <location>
        <begin position="146"/>
        <end position="156"/>
    </location>
</feature>
<evidence type="ECO:0000313" key="6">
    <source>
        <dbReference type="EMBL" id="GAM40949.1"/>
    </source>
</evidence>
<evidence type="ECO:0000256" key="1">
    <source>
        <dbReference type="ARBA" id="ARBA00009986"/>
    </source>
</evidence>
<keyword evidence="7" id="KW-1185">Reference proteome</keyword>
<dbReference type="InterPro" id="IPR016161">
    <property type="entry name" value="Ald_DH/histidinol_DH"/>
</dbReference>
<evidence type="ECO:0000256" key="3">
    <source>
        <dbReference type="ARBA" id="ARBA00049194"/>
    </source>
</evidence>
<evidence type="ECO:0000256" key="2">
    <source>
        <dbReference type="ARBA" id="ARBA00024226"/>
    </source>
</evidence>
<evidence type="ECO:0000256" key="4">
    <source>
        <dbReference type="SAM" id="MobiDB-lite"/>
    </source>
</evidence>
<dbReference type="Gene3D" id="3.40.309.10">
    <property type="entry name" value="Aldehyde Dehydrogenase, Chain A, domain 2"/>
    <property type="match status" value="2"/>
</dbReference>
<dbReference type="EC" id="1.2.1.3" evidence="2"/>
<comment type="catalytic activity">
    <reaction evidence="3">
        <text>an aldehyde + NAD(+) + H2O = a carboxylate + NADH + 2 H(+)</text>
        <dbReference type="Rhea" id="RHEA:16185"/>
        <dbReference type="ChEBI" id="CHEBI:15377"/>
        <dbReference type="ChEBI" id="CHEBI:15378"/>
        <dbReference type="ChEBI" id="CHEBI:17478"/>
        <dbReference type="ChEBI" id="CHEBI:29067"/>
        <dbReference type="ChEBI" id="CHEBI:57540"/>
        <dbReference type="ChEBI" id="CHEBI:57945"/>
        <dbReference type="EC" id="1.2.1.3"/>
    </reaction>
</comment>
<evidence type="ECO:0000313" key="7">
    <source>
        <dbReference type="Proteomes" id="UP000053095"/>
    </source>
</evidence>
<dbReference type="GO" id="GO:0004029">
    <property type="term" value="F:aldehyde dehydrogenase (NAD+) activity"/>
    <property type="evidence" value="ECO:0007669"/>
    <property type="project" value="UniProtKB-EC"/>
</dbReference>
<dbReference type="AlphaFoldDB" id="A0A6V8HGC1"/>
<gene>
    <name evidence="6" type="ORF">TCE0_041r13694</name>
</gene>
<organism evidence="6 7">
    <name type="scientific">Talaromyces pinophilus</name>
    <name type="common">Penicillium pinophilum</name>
    <dbReference type="NCBI Taxonomy" id="128442"/>
    <lineage>
        <taxon>Eukaryota</taxon>
        <taxon>Fungi</taxon>
        <taxon>Dikarya</taxon>
        <taxon>Ascomycota</taxon>
        <taxon>Pezizomycotina</taxon>
        <taxon>Eurotiomycetes</taxon>
        <taxon>Eurotiomycetidae</taxon>
        <taxon>Eurotiales</taxon>
        <taxon>Trichocomaceae</taxon>
        <taxon>Talaromyces</taxon>
        <taxon>Talaromyces sect. Talaromyces</taxon>
    </lineage>
</organism>
<dbReference type="Gene3D" id="3.40.605.10">
    <property type="entry name" value="Aldehyde Dehydrogenase, Chain A, domain 1"/>
    <property type="match status" value="4"/>
</dbReference>
<dbReference type="EMBL" id="DF933837">
    <property type="protein sequence ID" value="GAM40949.1"/>
    <property type="molecule type" value="Genomic_DNA"/>
</dbReference>
<dbReference type="Proteomes" id="UP000053095">
    <property type="component" value="Unassembled WGS sequence"/>
</dbReference>
<feature type="domain" description="Aldehyde dehydrogenase" evidence="5">
    <location>
        <begin position="186"/>
        <end position="300"/>
    </location>
</feature>
<dbReference type="SUPFAM" id="SSF53720">
    <property type="entry name" value="ALDH-like"/>
    <property type="match status" value="1"/>
</dbReference>
<comment type="caution">
    <text evidence="6">The sequence shown here is derived from an EMBL/GenBank/DDBJ whole genome shotgun (WGS) entry which is preliminary data.</text>
</comment>
<dbReference type="InterPro" id="IPR016163">
    <property type="entry name" value="Ald_DH_C"/>
</dbReference>
<feature type="domain" description="Aldehyde dehydrogenase" evidence="5">
    <location>
        <begin position="302"/>
        <end position="383"/>
    </location>
</feature>
<feature type="domain" description="Aldehyde dehydrogenase" evidence="5">
    <location>
        <begin position="18"/>
        <end position="145"/>
    </location>
</feature>
<accession>A0A6V8HGC1</accession>
<evidence type="ECO:0000259" key="5">
    <source>
        <dbReference type="Pfam" id="PF00171"/>
    </source>
</evidence>
<dbReference type="PANTHER" id="PTHR11699">
    <property type="entry name" value="ALDEHYDE DEHYDROGENASE-RELATED"/>
    <property type="match status" value="1"/>
</dbReference>
<protein>
    <recommendedName>
        <fullName evidence="2">aldehyde dehydrogenase (NAD(+))</fullName>
        <ecNumber evidence="2">1.2.1.3</ecNumber>
    </recommendedName>
</protein>
<reference evidence="7" key="1">
    <citation type="journal article" date="2015" name="Genome Announc.">
        <title>Draft genome sequence of Talaromyces cellulolyticus strain Y-94, a source of lignocellulosic biomass-degrading enzymes.</title>
        <authorList>
            <person name="Fujii T."/>
            <person name="Koike H."/>
            <person name="Sawayama S."/>
            <person name="Yano S."/>
            <person name="Inoue H."/>
        </authorList>
    </citation>
    <scope>NUCLEOTIDE SEQUENCE [LARGE SCALE GENOMIC DNA]</scope>
    <source>
        <strain evidence="7">Y-94</strain>
    </source>
</reference>
<sequence>MGSTALSDIETRLFISNEVAEAGKEDVEAAVQYAKGAWEEWFAKDASDRSAALVKLGELIVANTAKFAELEAISMGTPSAFYHMQTSIASKLLNYFAGIAGDPYGDVAAIIPWNVPILMALNKIAPAVAAGNAIIMKTSEKPPRSPSSLPNSSRKPASSLPASCKSSPAPAKVEKLSPATWRSARSLLRVASAPLGGKASIILFEDGNVEEAARECAISVAFNSGQTCTSAARLYVQESVLEPFLAVFRPTFEGFLTNHGDPLDPKVTHGPQADKLQYESVLKFIEAGKNSTAQMLTGGNLRTEEEAITRANATEYGLFSSVFTRDIFRAIRIAKKYESGTVTINCTSHYQAVDMAFGDVKGSGDGREYGRWGLDSWLEIKSVLIDLTE</sequence>
<proteinExistence type="inferred from homology"/>
<feature type="region of interest" description="Disordered" evidence="4">
    <location>
        <begin position="139"/>
        <end position="171"/>
    </location>
</feature>
<comment type="similarity">
    <text evidence="1">Belongs to the aldehyde dehydrogenase family.</text>
</comment>